<dbReference type="EMBL" id="CAFBNO010000016">
    <property type="protein sequence ID" value="CAB4952935.1"/>
    <property type="molecule type" value="Genomic_DNA"/>
</dbReference>
<dbReference type="PRINTS" id="PR00922">
    <property type="entry name" value="DADACBPTASE3"/>
</dbReference>
<dbReference type="AlphaFoldDB" id="A0A6J7KBI9"/>
<dbReference type="InterPro" id="IPR012338">
    <property type="entry name" value="Beta-lactam/transpept-like"/>
</dbReference>
<evidence type="ECO:0000256" key="2">
    <source>
        <dbReference type="ARBA" id="ARBA00022801"/>
    </source>
</evidence>
<dbReference type="PANTHER" id="PTHR30023">
    <property type="entry name" value="D-ALANYL-D-ALANINE CARBOXYPEPTIDASE"/>
    <property type="match status" value="1"/>
</dbReference>
<gene>
    <name evidence="3" type="ORF">UFOPK3837_00556</name>
</gene>
<organism evidence="3">
    <name type="scientific">freshwater metagenome</name>
    <dbReference type="NCBI Taxonomy" id="449393"/>
    <lineage>
        <taxon>unclassified sequences</taxon>
        <taxon>metagenomes</taxon>
        <taxon>ecological metagenomes</taxon>
    </lineage>
</organism>
<accession>A0A6J7KBI9</accession>
<evidence type="ECO:0000313" key="3">
    <source>
        <dbReference type="EMBL" id="CAB4952935.1"/>
    </source>
</evidence>
<dbReference type="Gene3D" id="3.50.80.20">
    <property type="entry name" value="D-Ala-D-Ala carboxypeptidase C, peptidase S13"/>
    <property type="match status" value="1"/>
</dbReference>
<dbReference type="SUPFAM" id="SSF56601">
    <property type="entry name" value="beta-lactamase/transpeptidase-like"/>
    <property type="match status" value="1"/>
</dbReference>
<reference evidence="3" key="1">
    <citation type="submission" date="2020-05" db="EMBL/GenBank/DDBJ databases">
        <authorList>
            <person name="Chiriac C."/>
            <person name="Salcher M."/>
            <person name="Ghai R."/>
            <person name="Kavagutti S V."/>
        </authorList>
    </citation>
    <scope>NUCLEOTIDE SEQUENCE</scope>
</reference>
<protein>
    <submittedName>
        <fullName evidence="3">Unannotated protein</fullName>
    </submittedName>
</protein>
<dbReference type="InterPro" id="IPR000667">
    <property type="entry name" value="Peptidase_S13"/>
</dbReference>
<dbReference type="GO" id="GO:0006508">
    <property type="term" value="P:proteolysis"/>
    <property type="evidence" value="ECO:0007669"/>
    <property type="project" value="InterPro"/>
</dbReference>
<comment type="similarity">
    <text evidence="1">Belongs to the peptidase S13 family.</text>
</comment>
<dbReference type="Pfam" id="PF02113">
    <property type="entry name" value="Peptidase_S13"/>
    <property type="match status" value="2"/>
</dbReference>
<dbReference type="Gene3D" id="3.40.710.10">
    <property type="entry name" value="DD-peptidase/beta-lactamase superfamily"/>
    <property type="match status" value="1"/>
</dbReference>
<evidence type="ECO:0000256" key="1">
    <source>
        <dbReference type="ARBA" id="ARBA00006096"/>
    </source>
</evidence>
<name>A0A6J7KBI9_9ZZZZ</name>
<proteinExistence type="inferred from homology"/>
<keyword evidence="2" id="KW-0378">Hydrolase</keyword>
<dbReference type="PANTHER" id="PTHR30023:SF0">
    <property type="entry name" value="PENICILLIN-SENSITIVE CARBOXYPEPTIDASE A"/>
    <property type="match status" value="1"/>
</dbReference>
<dbReference type="GO" id="GO:0004185">
    <property type="term" value="F:serine-type carboxypeptidase activity"/>
    <property type="evidence" value="ECO:0007669"/>
    <property type="project" value="InterPro"/>
</dbReference>
<sequence length="426" mass="44988">MMFRKLAVLAISAVALIAFAQPVGAKTSCNFKPFTSASELGKFYGRVLDLDTGKQLVGIRATEQTPSASVLKVLTGISALMQLPPKFTVQTAVYSVAGAPGTLVLQGAGDPTLSRLLPPHYTTYSKPARLPRLAAAALRALPVGAVIRHIIVDDSYFQGVAYNPFWKPSDRTNGYVSPIVGLAVDGARVNPDLTDKHYSGVRVTDPVAQAAQVFKVALGSQATTASIEAMPKAPLELTQIAAVTSSTVETWVDHAMKYSDNTEVEYIARQVSKWQDLGTNYKSIEPMVKVTLAQLGVSSKGLVMKDAAGLARADRVTPQLISDALAAIDRFSDSVGDFSSYLASSTSAGTLSTRFKGANKLPDGVVQAKTGYIPGLYSLAGYVTASDGHRLVFAFFARGGGVGGGTRTKLDSLVVKAYTCGARLTN</sequence>
<dbReference type="GO" id="GO:0000270">
    <property type="term" value="P:peptidoglycan metabolic process"/>
    <property type="evidence" value="ECO:0007669"/>
    <property type="project" value="TreeGrafter"/>
</dbReference>